<protein>
    <submittedName>
        <fullName evidence="1">Sel1 repeat family protein</fullName>
    </submittedName>
</protein>
<dbReference type="AlphaFoldDB" id="A0A930DGG8"/>
<accession>A0A930DGG8</accession>
<sequence length="711" mass="83196">MSVQKFIDESRVFFKEKQFDKAEQRLKQAWQEIIGEATQVQIQEQNDVRYWLGCCSFEKAQRTEKNEKVIQLLKEAIKYFQQQLSLAKKLCNTQASIEEQYAYGWLGRCYLELAIREKIVDTTNICLHQAIRSYYHQLDILNILEKKEDFVKEQIKAQNWLGHCYSEQSKRTLISDRRIRLIKKALQCYSQQLDLIKQAATTLRPHILEQAQAHSWIGGAYLEWALHTKNVESAEGLLNKAIDHHKQELQLSGELDNQDNQIDKQNGIIGQIYAQYHIGCCYFEQARRAKDNTQADDLFQKSARSFKNVRKQIPALIDWPKTDLLENSLKHYLKYFAYREQNWMRYFEDKKAEIKELLFISKANDSRLSNAISTILAVLNIPTIELGSIPLAHYTSPIVCHKLFGIGDEINPLRIGSSTYMNDPSEGKTLLEFLDVQDLELENKVDYPTYNAFFTCFSSRVNDLNQFRLYGKEDGIEASGCCLVVNKNGDWLKEVDLSSPFRSLASTQKGYAENGLQDKNSHKLPEIELSIFQFEKLPLYQIAYIAYEDEYISREKCGRWLEMPHGKFGIRLKPIGDNKKWHEFRLTKLEEALQELMNFFHNKNSFEEEDKQILEYIRYLFKDFAFRDEEEFRLMKIAKIDAEEVKYCDVSQSVFIPYSDIRDIVDEVILGTNYEKTSRGRKAEVFQYQMRKLCPDVKVSSSSLPINPPLR</sequence>
<evidence type="ECO:0000313" key="1">
    <source>
        <dbReference type="EMBL" id="MBF1265041.1"/>
    </source>
</evidence>
<dbReference type="EMBL" id="JABZQQ010000031">
    <property type="protein sequence ID" value="MBF1265041.1"/>
    <property type="molecule type" value="Genomic_DNA"/>
</dbReference>
<comment type="caution">
    <text evidence="1">The sequence shown here is derived from an EMBL/GenBank/DDBJ whole genome shotgun (WGS) entry which is preliminary data.</text>
</comment>
<evidence type="ECO:0000313" key="2">
    <source>
        <dbReference type="Proteomes" id="UP000780345"/>
    </source>
</evidence>
<organism evidence="1 2">
    <name type="scientific">Neisseria sicca</name>
    <dbReference type="NCBI Taxonomy" id="490"/>
    <lineage>
        <taxon>Bacteria</taxon>
        <taxon>Pseudomonadati</taxon>
        <taxon>Pseudomonadota</taxon>
        <taxon>Betaproteobacteria</taxon>
        <taxon>Neisseriales</taxon>
        <taxon>Neisseriaceae</taxon>
        <taxon>Neisseria</taxon>
    </lineage>
</organism>
<gene>
    <name evidence="1" type="ORF">HXM80_05000</name>
</gene>
<dbReference type="InterPro" id="IPR011990">
    <property type="entry name" value="TPR-like_helical_dom_sf"/>
</dbReference>
<proteinExistence type="predicted"/>
<reference evidence="1" key="1">
    <citation type="submission" date="2020-04" db="EMBL/GenBank/DDBJ databases">
        <title>Deep metagenomics examines the oral microbiome during advanced dental caries in children, revealing novel taxa and co-occurrences with host molecules.</title>
        <authorList>
            <person name="Baker J.L."/>
            <person name="Morton J.T."/>
            <person name="Dinis M."/>
            <person name="Alvarez R."/>
            <person name="Tran N.C."/>
            <person name="Knight R."/>
            <person name="Edlund A."/>
        </authorList>
    </citation>
    <scope>NUCLEOTIDE SEQUENCE</scope>
    <source>
        <strain evidence="1">JCVI_32_bin.62</strain>
    </source>
</reference>
<name>A0A930DGG8_NEISI</name>
<dbReference type="Gene3D" id="1.25.40.10">
    <property type="entry name" value="Tetratricopeptide repeat domain"/>
    <property type="match status" value="1"/>
</dbReference>
<dbReference type="Proteomes" id="UP000780345">
    <property type="component" value="Unassembled WGS sequence"/>
</dbReference>